<dbReference type="Gene3D" id="1.20.1050.10">
    <property type="match status" value="1"/>
</dbReference>
<dbReference type="EC" id="1.8.5.1" evidence="5"/>
<reference evidence="10" key="1">
    <citation type="journal article" date="2002" name="Science">
        <title>The draft genome of Ciona intestinalis: insights into chordate and vertebrate origins.</title>
        <authorList>
            <person name="Dehal P."/>
            <person name="Satou Y."/>
            <person name="Campbell R.K."/>
            <person name="Chapman J."/>
            <person name="Degnan B."/>
            <person name="De Tomaso A."/>
            <person name="Davidson B."/>
            <person name="Di Gregorio A."/>
            <person name="Gelpke M."/>
            <person name="Goodstein D.M."/>
            <person name="Harafuji N."/>
            <person name="Hastings K.E."/>
            <person name="Ho I."/>
            <person name="Hotta K."/>
            <person name="Huang W."/>
            <person name="Kawashima T."/>
            <person name="Lemaire P."/>
            <person name="Martinez D."/>
            <person name="Meinertzhagen I.A."/>
            <person name="Necula S."/>
            <person name="Nonaka M."/>
            <person name="Putnam N."/>
            <person name="Rash S."/>
            <person name="Saiga H."/>
            <person name="Satake M."/>
            <person name="Terry A."/>
            <person name="Yamada L."/>
            <person name="Wang H.G."/>
            <person name="Awazu S."/>
            <person name="Azumi K."/>
            <person name="Boore J."/>
            <person name="Branno M."/>
            <person name="Chin-Bow S."/>
            <person name="DeSantis R."/>
            <person name="Doyle S."/>
            <person name="Francino P."/>
            <person name="Keys D.N."/>
            <person name="Haga S."/>
            <person name="Hayashi H."/>
            <person name="Hino K."/>
            <person name="Imai K.S."/>
            <person name="Inaba K."/>
            <person name="Kano S."/>
            <person name="Kobayashi K."/>
            <person name="Kobayashi M."/>
            <person name="Lee B.I."/>
            <person name="Makabe K.W."/>
            <person name="Manohar C."/>
            <person name="Matassi G."/>
            <person name="Medina M."/>
            <person name="Mochizuki Y."/>
            <person name="Mount S."/>
            <person name="Morishita T."/>
            <person name="Miura S."/>
            <person name="Nakayama A."/>
            <person name="Nishizaka S."/>
            <person name="Nomoto H."/>
            <person name="Ohta F."/>
            <person name="Oishi K."/>
            <person name="Rigoutsos I."/>
            <person name="Sano M."/>
            <person name="Sasaki A."/>
            <person name="Sasakura Y."/>
            <person name="Shoguchi E."/>
            <person name="Shin-i T."/>
            <person name="Spagnuolo A."/>
            <person name="Stainier D."/>
            <person name="Suzuki M.M."/>
            <person name="Tassy O."/>
            <person name="Takatori N."/>
            <person name="Tokuoka M."/>
            <person name="Yagi K."/>
            <person name="Yoshizaki F."/>
            <person name="Wada S."/>
            <person name="Zhang C."/>
            <person name="Hyatt P.D."/>
            <person name="Larimer F."/>
            <person name="Detter C."/>
            <person name="Doggett N."/>
            <person name="Glavina T."/>
            <person name="Hawkins T."/>
            <person name="Richardson P."/>
            <person name="Lucas S."/>
            <person name="Kohara Y."/>
            <person name="Levine M."/>
            <person name="Satoh N."/>
            <person name="Rokhsar D.S."/>
        </authorList>
    </citation>
    <scope>NUCLEOTIDE SEQUENCE [LARGE SCALE GENOMIC DNA]</scope>
</reference>
<dbReference type="InterPro" id="IPR050983">
    <property type="entry name" value="GST_Omega/HSP26"/>
</dbReference>
<dbReference type="FunCoup" id="F6ZYU1">
    <property type="interactions" value="22"/>
</dbReference>
<evidence type="ECO:0000256" key="6">
    <source>
        <dbReference type="SAM" id="MobiDB-lite"/>
    </source>
</evidence>
<sequence length="245" mass="27540">MVAEKGGNSKHLRQDSKDPEAAENDVVRVYGMKFCPFTHRLKLVLAAKGVDYEIININLQSKPSWYFKRDPEGKIPTLEQNGNLVMGSDVASAYVDAMYPGKQLVTTDPLKAAHEKMLLEQWAKSITGYHNYAFGKDDNNDKIIGPMKVKEGFEKVEKYLKENEGPFICGSEPGLTDYILYPHLERIGALIPLVITQFDHVKAYYDKMQDDPAVQACRISDEQHRDFIHRACAGDIDACDIGVGK</sequence>
<evidence type="ECO:0000259" key="7">
    <source>
        <dbReference type="PROSITE" id="PS50404"/>
    </source>
</evidence>
<feature type="domain" description="GST C-terminal" evidence="8">
    <location>
        <begin position="108"/>
        <end position="227"/>
    </location>
</feature>
<dbReference type="OMA" id="WYTDYSP"/>
<keyword evidence="10" id="KW-1185">Reference proteome</keyword>
<dbReference type="GO" id="GO:0050610">
    <property type="term" value="F:methylarsonate reductase activity"/>
    <property type="evidence" value="ECO:0007669"/>
    <property type="project" value="UniProtKB-UniRule"/>
</dbReference>
<dbReference type="AlphaFoldDB" id="F6ZYU1"/>
<dbReference type="Proteomes" id="UP000008144">
    <property type="component" value="Chromosome 2"/>
</dbReference>
<comment type="catalytic activity">
    <reaction evidence="5">
        <text>RX + glutathione = an S-substituted glutathione + a halide anion + H(+)</text>
        <dbReference type="Rhea" id="RHEA:16437"/>
        <dbReference type="ChEBI" id="CHEBI:15378"/>
        <dbReference type="ChEBI" id="CHEBI:16042"/>
        <dbReference type="ChEBI" id="CHEBI:17792"/>
        <dbReference type="ChEBI" id="CHEBI:57925"/>
        <dbReference type="ChEBI" id="CHEBI:90779"/>
        <dbReference type="EC" id="2.5.1.18"/>
    </reaction>
</comment>
<dbReference type="GeneID" id="100179669"/>
<dbReference type="InterPro" id="IPR004046">
    <property type="entry name" value="GST_C"/>
</dbReference>
<comment type="function">
    <text evidence="5">Exhibits glutathione-dependent thiol transferase activity. Has high dehydroascorbate reductase activity and may contribute to the recycling of ascorbic acid. Participates in the biotransformation of inorganic arsenic and reduces monomethylarsonic acid (MMA).</text>
</comment>
<dbReference type="InterPro" id="IPR005442">
    <property type="entry name" value="GST_omega"/>
</dbReference>
<keyword evidence="5" id="KW-0808">Transferase</keyword>
<evidence type="ECO:0000256" key="1">
    <source>
        <dbReference type="ARBA" id="ARBA00011067"/>
    </source>
</evidence>
<evidence type="ECO:0000313" key="10">
    <source>
        <dbReference type="Proteomes" id="UP000008144"/>
    </source>
</evidence>
<dbReference type="PROSITE" id="PS51354">
    <property type="entry name" value="GLUTAREDOXIN_2"/>
    <property type="match status" value="1"/>
</dbReference>
<feature type="region of interest" description="Disordered" evidence="6">
    <location>
        <begin position="1"/>
        <end position="20"/>
    </location>
</feature>
<dbReference type="SFLD" id="SFLDG00358">
    <property type="entry name" value="Main_(cytGST)"/>
    <property type="match status" value="1"/>
</dbReference>
<dbReference type="FunFam" id="3.40.30.10:FF:000123">
    <property type="entry name" value="Glutathione transferase o1"/>
    <property type="match status" value="1"/>
</dbReference>
<dbReference type="PANTHER" id="PTHR43968:SF6">
    <property type="entry name" value="GLUTATHIONE S-TRANSFERASE OMEGA"/>
    <property type="match status" value="1"/>
</dbReference>
<comment type="catalytic activity">
    <reaction evidence="3 5">
        <text>methylarsonate + 2 glutathione + H(+) = methylarsonous acid + glutathione disulfide + H2O</text>
        <dbReference type="Rhea" id="RHEA:15969"/>
        <dbReference type="ChEBI" id="CHEBI:15377"/>
        <dbReference type="ChEBI" id="CHEBI:15378"/>
        <dbReference type="ChEBI" id="CHEBI:17826"/>
        <dbReference type="ChEBI" id="CHEBI:33409"/>
        <dbReference type="ChEBI" id="CHEBI:57925"/>
        <dbReference type="ChEBI" id="CHEBI:58297"/>
        <dbReference type="EC" id="1.20.4.2"/>
    </reaction>
</comment>
<organism evidence="9 10">
    <name type="scientific">Ciona intestinalis</name>
    <name type="common">Transparent sea squirt</name>
    <name type="synonym">Ascidia intestinalis</name>
    <dbReference type="NCBI Taxonomy" id="7719"/>
    <lineage>
        <taxon>Eukaryota</taxon>
        <taxon>Metazoa</taxon>
        <taxon>Chordata</taxon>
        <taxon>Tunicata</taxon>
        <taxon>Ascidiacea</taxon>
        <taxon>Phlebobranchia</taxon>
        <taxon>Cionidae</taxon>
        <taxon>Ciona</taxon>
    </lineage>
</organism>
<accession>A0A1W2W327</accession>
<dbReference type="GeneTree" id="ENSGT00940000163896"/>
<reference evidence="9" key="2">
    <citation type="journal article" date="2008" name="Genome Biol.">
        <title>Improved genome assembly and evidence-based global gene model set for the chordate Ciona intestinalis: new insight into intron and operon populations.</title>
        <authorList>
            <person name="Satou Y."/>
            <person name="Mineta K."/>
            <person name="Ogasawara M."/>
            <person name="Sasakura Y."/>
            <person name="Shoguchi E."/>
            <person name="Ueno K."/>
            <person name="Yamada L."/>
            <person name="Matsumoto J."/>
            <person name="Wasserscheid J."/>
            <person name="Dewar K."/>
            <person name="Wiley G.B."/>
            <person name="Macmil S.L."/>
            <person name="Roe B.A."/>
            <person name="Zeller R.W."/>
            <person name="Hastings K.E."/>
            <person name="Lemaire P."/>
            <person name="Lindquist E."/>
            <person name="Endo T."/>
            <person name="Hotta K."/>
            <person name="Inaba K."/>
        </authorList>
    </citation>
    <scope>NUCLEOTIDE SEQUENCE [LARGE SCALE GENOMIC DNA]</scope>
    <source>
        <strain evidence="9">wild type</strain>
    </source>
</reference>
<dbReference type="PANTHER" id="PTHR43968">
    <property type="match status" value="1"/>
</dbReference>
<dbReference type="Pfam" id="PF14497">
    <property type="entry name" value="GST_C_3"/>
    <property type="match status" value="1"/>
</dbReference>
<dbReference type="PROSITE" id="PS50405">
    <property type="entry name" value="GST_CTER"/>
    <property type="match status" value="1"/>
</dbReference>
<comment type="catalytic activity">
    <reaction evidence="4 5">
        <text>L-dehydroascorbate + 2 glutathione = glutathione disulfide + L-ascorbate</text>
        <dbReference type="Rhea" id="RHEA:24424"/>
        <dbReference type="ChEBI" id="CHEBI:38290"/>
        <dbReference type="ChEBI" id="CHEBI:57925"/>
        <dbReference type="ChEBI" id="CHEBI:58297"/>
        <dbReference type="ChEBI" id="CHEBI:58539"/>
        <dbReference type="EC" id="1.8.5.1"/>
    </reaction>
</comment>
<dbReference type="EMBL" id="EAAA01001477">
    <property type="status" value="NOT_ANNOTATED_CDS"/>
    <property type="molecule type" value="Genomic_DNA"/>
</dbReference>
<dbReference type="InterPro" id="IPR036282">
    <property type="entry name" value="Glutathione-S-Trfase_C_sf"/>
</dbReference>
<dbReference type="EC" id="2.5.1.18" evidence="5"/>
<reference evidence="9" key="4">
    <citation type="submission" date="2025-09" db="UniProtKB">
        <authorList>
            <consortium name="Ensembl"/>
        </authorList>
    </citation>
    <scope>IDENTIFICATION</scope>
</reference>
<dbReference type="GO" id="GO:0045174">
    <property type="term" value="F:glutathione dehydrogenase (ascorbate) activity"/>
    <property type="evidence" value="ECO:0000318"/>
    <property type="project" value="GO_Central"/>
</dbReference>
<dbReference type="InParanoid" id="F6ZYU1"/>
<accession>F6ZYU1</accession>
<dbReference type="EC" id="1.20.4.2" evidence="5"/>
<feature type="domain" description="GST N-terminal" evidence="7">
    <location>
        <begin position="25"/>
        <end position="103"/>
    </location>
</feature>
<dbReference type="PROSITE" id="PS50404">
    <property type="entry name" value="GST_NTER"/>
    <property type="match status" value="1"/>
</dbReference>
<protein>
    <recommendedName>
        <fullName evidence="5">Glutathione S-transferase omega</fullName>
        <shortName evidence="5">GSTO</shortName>
        <ecNumber evidence="5">1.20.4.2</ecNumber>
        <ecNumber evidence="5">1.8.5.1</ecNumber>
        <ecNumber evidence="5">2.5.1.18</ecNumber>
    </recommendedName>
    <alternativeName>
        <fullName evidence="5">Glutathione-dependent dehydroascorbate reductase</fullName>
    </alternativeName>
    <alternativeName>
        <fullName evidence="5">Monomethylarsonic acid reductase</fullName>
    </alternativeName>
</protein>
<reference evidence="9" key="3">
    <citation type="submission" date="2025-08" db="UniProtKB">
        <authorList>
            <consortium name="Ensembl"/>
        </authorList>
    </citation>
    <scope>IDENTIFICATION</scope>
</reference>
<dbReference type="SUPFAM" id="SSF47616">
    <property type="entry name" value="GST C-terminal domain-like"/>
    <property type="match status" value="1"/>
</dbReference>
<gene>
    <name evidence="9" type="primary">LOC100179669</name>
</gene>
<evidence type="ECO:0000259" key="8">
    <source>
        <dbReference type="PROSITE" id="PS50405"/>
    </source>
</evidence>
<dbReference type="KEGG" id="cin:100179669"/>
<comment type="similarity">
    <text evidence="1 5">Belongs to the GST superfamily. Omega family.</text>
</comment>
<dbReference type="GO" id="GO:0006749">
    <property type="term" value="P:glutathione metabolic process"/>
    <property type="evidence" value="ECO:0000318"/>
    <property type="project" value="GO_Central"/>
</dbReference>
<name>F6ZYU1_CIOIN</name>
<dbReference type="Pfam" id="PF13417">
    <property type="entry name" value="GST_N_3"/>
    <property type="match status" value="1"/>
</dbReference>
<evidence type="ECO:0000256" key="4">
    <source>
        <dbReference type="ARBA" id="ARBA00049544"/>
    </source>
</evidence>
<dbReference type="InterPro" id="IPR040079">
    <property type="entry name" value="Glutathione_S-Trfase"/>
</dbReference>
<dbReference type="HOGENOM" id="CLU_011226_9_2_1"/>
<dbReference type="Gene3D" id="3.40.30.10">
    <property type="entry name" value="Glutaredoxin"/>
    <property type="match status" value="1"/>
</dbReference>
<dbReference type="SUPFAM" id="SSF52833">
    <property type="entry name" value="Thioredoxin-like"/>
    <property type="match status" value="1"/>
</dbReference>
<dbReference type="InterPro" id="IPR036249">
    <property type="entry name" value="Thioredoxin-like_sf"/>
</dbReference>
<dbReference type="GO" id="GO:0004364">
    <property type="term" value="F:glutathione transferase activity"/>
    <property type="evidence" value="ECO:0000318"/>
    <property type="project" value="GO_Central"/>
</dbReference>
<evidence type="ECO:0000256" key="5">
    <source>
        <dbReference type="RuleBase" id="RU368071"/>
    </source>
</evidence>
<dbReference type="SFLD" id="SFLDS00019">
    <property type="entry name" value="Glutathione_Transferase_(cytos"/>
    <property type="match status" value="1"/>
</dbReference>
<dbReference type="InterPro" id="IPR010987">
    <property type="entry name" value="Glutathione-S-Trfase_C-like"/>
</dbReference>
<keyword evidence="2 5" id="KW-0560">Oxidoreductase</keyword>
<dbReference type="OrthoDB" id="4951845at2759"/>
<evidence type="ECO:0000313" key="9">
    <source>
        <dbReference type="Ensembl" id="ENSCINP00000017658.3"/>
    </source>
</evidence>
<dbReference type="RefSeq" id="XP_002122925.1">
    <property type="nucleotide sequence ID" value="XM_002122889.4"/>
</dbReference>
<dbReference type="InterPro" id="IPR004045">
    <property type="entry name" value="Glutathione_S-Trfase_N"/>
</dbReference>
<proteinExistence type="inferred from homology"/>
<evidence type="ECO:0000256" key="2">
    <source>
        <dbReference type="ARBA" id="ARBA00023002"/>
    </source>
</evidence>
<evidence type="ECO:0000256" key="3">
    <source>
        <dbReference type="ARBA" id="ARBA00048353"/>
    </source>
</evidence>
<dbReference type="PRINTS" id="PR01625">
    <property type="entry name" value="GSTRNSFRASEO"/>
</dbReference>
<dbReference type="STRING" id="7719.ENSCINP00000017658"/>
<dbReference type="Ensembl" id="ENSCINT00000017658.3">
    <property type="protein sequence ID" value="ENSCINP00000017658.3"/>
    <property type="gene ID" value="ENSCING00000008645.3"/>
</dbReference>
<dbReference type="GO" id="GO:0005737">
    <property type="term" value="C:cytoplasm"/>
    <property type="evidence" value="ECO:0000318"/>
    <property type="project" value="GO_Central"/>
</dbReference>
<dbReference type="FunFam" id="1.20.1050.10:FF:000009">
    <property type="entry name" value="Glutathione S-transferase omega-1"/>
    <property type="match status" value="1"/>
</dbReference>